<dbReference type="Pfam" id="PF11924">
    <property type="entry name" value="IAT_beta"/>
    <property type="match status" value="1"/>
</dbReference>
<dbReference type="GO" id="GO:0009279">
    <property type="term" value="C:cell outer membrane"/>
    <property type="evidence" value="ECO:0007669"/>
    <property type="project" value="TreeGrafter"/>
</dbReference>
<sequence>MSTLLVDKLRKKKFISYLLVFTQFTFPVALTITPAIAGNSDQSKIEKKDYSNNERWLAQQSSQIGSVLSSDNPSDSATQFLINQANSAANQEIESWLGKYGKARVNLGLDKNFSLKNTEAEVFIPFIDRENYLIFNQTSFHRTYDRNQGNLGFGARIFDAKQLAGFNTFFDHDFTGNNSRLGFGLEYRRDYLSLSSNYYQRLNGWKDSSIVKGYDERPANGWDIRSQAYLPIYPQLGFKANFEQYYGDDVDLFNDSSNRQKDPYSITAGINYTPVPLITVNAEHKAGKSGVNDSYIGMNITYQFGSSIKSQLDPQNVNQMRLLANSKYDFVDRNNNIVFDYRKQIEIRLTTPNLIEGYSNQQKTANISVTASEGLDHIDINANDFLANGGRLVALSPEQYLVYMPSYNDSENGNNTYFITAIAYDKKGNSSSLETTKIVVLKDKTTEKAKISATPKEIATNESSVITLQISNEKGEHLNYPDAAIVKDAETSGQLSNTVYNKDKGVYTANFIGGNPETAVFYGYYDSSLHQNLKTEVQVKAKDLIKYSLELKADDKKIILNNTTTLRLAIKDKSGQLVKVDDADILLYDHNSGSISETTYDEASGLYIATFTGTAIGDATFHPSINDNLDTETTETVNVSTFDQLKLAAVEKMYVGDTTVLDLTLTDVNGKPFKDETADIKLATVDGYTGNGQVQPPSYNNSTGTHQVKFYATTPGLVRFDPYVQNTPYTSESKDIEILSLAQKYDDVSLVATPTTIFQGETSQLKAQVKQDQKPLENGNVQITLLNGSGTISETKPVDGEPGAYTATYKGPSPTTANFGINIDDTPNNNAKAQVNVLGVSDVKATLEASKDSLDLQNGNNKQSVLTLKLTDKQNNPLNVSSAIIVENQPYKGMLGDSIKQSDGVYTAQFEANTEGQADFYAYANNINLNVSALINITDSTPTIDINKAAIGPNPAVIESKNASAPAGDYSWRKSLITLKLFDQNGKALDLDTNDVDIVIKNTTNGNVSDIKKIAAGEYTVDYTPTERSSNYKATFYAVIYGVRQESVTTSVQVEPLIIANGVNLEPSPNQIPINKTSTLTASFYDQNSQPIDINENVEIKFKDSNSNSLGTLSTTTGSGSTYSAVFTGKQKGTANFQVYVGGKLYDKGNSSTSVIVDEVYDATLEAKPSDIETNDQSTVTLSIFDHNNKKVNAGSDVQIILKNPDVGVLKGNTTFDSTSNTYNVIFEGTKAGVAHFSPVINGQNHDEKGTSVTVTQAPAFKTAEITPEKPQVMINQSGLVYLKLMDKTGNVVSADNVVIKLLTPEFGSVNSTIRNSGTGIYQTTFTGADIGTAKFIAEVNGTEYSNLTTSINVIEDPNAFYGATLTPNPSDIKVNNTSVLTLKVLDRLGNPTKAKTANILLDDPSYGKLSNTTWNESAKAYQATFSSVKVGSAPFSSTVNDKNTNVTTNVNITESFDSAKLTPNPSVITVGNKSELTLTLYDGTTPVRIQGDDVQINLLNNQIGSITNTQFDASNTRYKATFTGNIEGNATFNASVNGITRPNIQANVKVNKLFESATLTPDPAEIEVGNTSQLTLTFKDANGKNINVGNANIVLAKAGTGTIGATTFDSTKNIYTATFTGSYVGNVGFQTTIDGKINSAIRTSVNVTEVKKPNYQLTISSDPKEIPIGNVSTIKLSIKNAENQDIKPDQVNITAKNGSTYGTLGKTAYDATNKVYYAEFTGAVVGTETFYPIINNEIYDDTTTTVAVEELKIVMPSSVIHYTGNDQISFRATEGVPHVGTEMAEFEVNFPGSLENYSWSSNNSNVKYVGQNNKARFRFTGNPGLGKEITIVGVSKTNPNAPKATYTFILNTWFVSWQRSAITYSQAVKYCSDLNAAVPFQNEVYIRGQDVNTLKGEWGNLMHMPAPNTWVGSAFWLANDSGSDNRHYVIQPGNSNSVELVSSNDGGRSATCVFRK</sequence>
<dbReference type="PATRIC" id="fig|1354337.4.peg.1385"/>
<feature type="domain" description="Inverse autotransporter beta-domain" evidence="3">
    <location>
        <begin position="60"/>
        <end position="335"/>
    </location>
</feature>
<dbReference type="InterPro" id="IPR013783">
    <property type="entry name" value="Ig-like_fold"/>
</dbReference>
<dbReference type="STRING" id="1354337.M983_1355"/>
<dbReference type="GO" id="GO:0007155">
    <property type="term" value="P:cell adhesion"/>
    <property type="evidence" value="ECO:0007669"/>
    <property type="project" value="InterPro"/>
</dbReference>
<dbReference type="InterPro" id="IPR051715">
    <property type="entry name" value="Intimin-Invasin_domain"/>
</dbReference>
<evidence type="ECO:0000259" key="3">
    <source>
        <dbReference type="Pfam" id="PF11924"/>
    </source>
</evidence>
<dbReference type="PANTHER" id="PTHR39576:SF2">
    <property type="entry name" value="ATTACHING AND EFFACING PROTEIN HOMOLOG-RELATED"/>
    <property type="match status" value="1"/>
</dbReference>
<name>A0A198G2Z4_9GAMM</name>
<evidence type="ECO:0000313" key="4">
    <source>
        <dbReference type="EMBL" id="OAT31722.1"/>
    </source>
</evidence>
<proteinExistence type="inferred from homology"/>
<dbReference type="InterPro" id="IPR038177">
    <property type="entry name" value="IAT_beta_sf"/>
</dbReference>
<dbReference type="RefSeq" id="WP_066749038.1">
    <property type="nucleotide sequence ID" value="NZ_LXEN01000061.1"/>
</dbReference>
<dbReference type="FunFam" id="2.40.160.160:FF:000001">
    <property type="entry name" value="Intimin-like inverse autotransporter SinH"/>
    <property type="match status" value="1"/>
</dbReference>
<dbReference type="Pfam" id="PF09134">
    <property type="entry name" value="Invasin_D3"/>
    <property type="match status" value="1"/>
</dbReference>
<reference evidence="4 5" key="1">
    <citation type="submission" date="2016-04" db="EMBL/GenBank/DDBJ databases">
        <title>ATOL: Assembling a taxonomically balanced genome-scale reconstruction of the evolutionary history of the Enterobacteriaceae.</title>
        <authorList>
            <person name="Plunkett G.III."/>
            <person name="Neeno-Eckwall E.C."/>
            <person name="Glasner J.D."/>
            <person name="Perna N.T."/>
        </authorList>
    </citation>
    <scope>NUCLEOTIDE SEQUENCE [LARGE SCALE GENOMIC DNA]</scope>
    <source>
        <strain evidence="4 5">ATCC 19692</strain>
    </source>
</reference>
<dbReference type="PRINTS" id="PR01369">
    <property type="entry name" value="INTIMIN"/>
</dbReference>
<dbReference type="InterPro" id="IPR024519">
    <property type="entry name" value="IAT_beta"/>
</dbReference>
<dbReference type="Gene3D" id="2.60.40.10">
    <property type="entry name" value="Immunoglobulins"/>
    <property type="match status" value="11"/>
</dbReference>
<comment type="caution">
    <text evidence="4">The sequence shown here is derived from an EMBL/GenBank/DDBJ whole genome shotgun (WGS) entry which is preliminary data.</text>
</comment>
<feature type="domain" description="Invasin" evidence="2">
    <location>
        <begin position="843"/>
        <end position="938"/>
    </location>
</feature>
<dbReference type="PANTHER" id="PTHR39576">
    <property type="entry name" value="ATTACHING AND EFFACING PROTEIN HOMOLOG-RELATED-RELATED"/>
    <property type="match status" value="1"/>
</dbReference>
<evidence type="ECO:0008006" key="6">
    <source>
        <dbReference type="Google" id="ProtNLM"/>
    </source>
</evidence>
<dbReference type="InterPro" id="IPR008964">
    <property type="entry name" value="Invasin/intimin_cell_adhesion"/>
</dbReference>
<accession>A0A198G2Z4</accession>
<dbReference type="EMBL" id="LXEN01000061">
    <property type="protein sequence ID" value="OAT31722.1"/>
    <property type="molecule type" value="Genomic_DNA"/>
</dbReference>
<evidence type="ECO:0000259" key="2">
    <source>
        <dbReference type="Pfam" id="PF09134"/>
    </source>
</evidence>
<keyword evidence="5" id="KW-1185">Reference proteome</keyword>
<dbReference type="InterPro" id="IPR003535">
    <property type="entry name" value="Intimin/invasin_bac"/>
</dbReference>
<evidence type="ECO:0000313" key="5">
    <source>
        <dbReference type="Proteomes" id="UP000094023"/>
    </source>
</evidence>
<dbReference type="OrthoDB" id="8320584at2"/>
<dbReference type="Proteomes" id="UP000094023">
    <property type="component" value="Unassembled WGS sequence"/>
</dbReference>
<dbReference type="Gene3D" id="2.40.160.160">
    <property type="entry name" value="Inverse autotransporter, beta-domain"/>
    <property type="match status" value="1"/>
</dbReference>
<dbReference type="SUPFAM" id="SSF49373">
    <property type="entry name" value="Invasin/intimin cell-adhesion fragments"/>
    <property type="match status" value="5"/>
</dbReference>
<comment type="similarity">
    <text evidence="1">Belongs to the intimin/invasin family.</text>
</comment>
<dbReference type="InterPro" id="IPR015217">
    <property type="entry name" value="Invasin_dom_3"/>
</dbReference>
<gene>
    <name evidence="4" type="ORF">M983_1355</name>
</gene>
<protein>
    <recommendedName>
        <fullName evidence="6">Invasin</fullName>
    </recommendedName>
</protein>
<organism evidence="4 5">
    <name type="scientific">Proteus myxofaciens ATCC 19692</name>
    <dbReference type="NCBI Taxonomy" id="1354337"/>
    <lineage>
        <taxon>Bacteria</taxon>
        <taxon>Pseudomonadati</taxon>
        <taxon>Pseudomonadota</taxon>
        <taxon>Gammaproteobacteria</taxon>
        <taxon>Enterobacterales</taxon>
        <taxon>Morganellaceae</taxon>
        <taxon>Proteus</taxon>
    </lineage>
</organism>
<evidence type="ECO:0000256" key="1">
    <source>
        <dbReference type="ARBA" id="ARBA00010116"/>
    </source>
</evidence>